<dbReference type="RefSeq" id="WP_120645559.1">
    <property type="nucleotide sequence ID" value="NZ_RAWB01000265.1"/>
</dbReference>
<keyword evidence="2" id="KW-1185">Reference proteome</keyword>
<proteinExistence type="predicted"/>
<dbReference type="EMBL" id="RAWB01000265">
    <property type="protein sequence ID" value="RKH55180.1"/>
    <property type="molecule type" value="Genomic_DNA"/>
</dbReference>
<evidence type="ECO:0000313" key="1">
    <source>
        <dbReference type="EMBL" id="RKH55180.1"/>
    </source>
</evidence>
<dbReference type="AlphaFoldDB" id="A0A3A8PIP0"/>
<comment type="caution">
    <text evidence="1">The sequence shown here is derived from an EMBL/GenBank/DDBJ whole genome shotgun (WGS) entry which is preliminary data.</text>
</comment>
<evidence type="ECO:0000313" key="2">
    <source>
        <dbReference type="Proteomes" id="UP000272888"/>
    </source>
</evidence>
<gene>
    <name evidence="1" type="ORF">D7V93_23615</name>
</gene>
<dbReference type="InterPro" id="IPR011990">
    <property type="entry name" value="TPR-like_helical_dom_sf"/>
</dbReference>
<sequence length="80" mass="8805">MLSLLTVLVLTAAPADFDALRARALAAYEARDDRRARALYTQAARLRPEHAAVQSDLGLCLMKQGRTPPPQYFLRHLSGG</sequence>
<protein>
    <recommendedName>
        <fullName evidence="3">Tetratricopeptide repeat protein</fullName>
    </recommendedName>
</protein>
<organism evidence="1 2">
    <name type="scientific">Corallococcus llansteffanensis</name>
    <dbReference type="NCBI Taxonomy" id="2316731"/>
    <lineage>
        <taxon>Bacteria</taxon>
        <taxon>Pseudomonadati</taxon>
        <taxon>Myxococcota</taxon>
        <taxon>Myxococcia</taxon>
        <taxon>Myxococcales</taxon>
        <taxon>Cystobacterineae</taxon>
        <taxon>Myxococcaceae</taxon>
        <taxon>Corallococcus</taxon>
    </lineage>
</organism>
<accession>A0A3A8PIP0</accession>
<dbReference type="Gene3D" id="1.25.40.10">
    <property type="entry name" value="Tetratricopeptide repeat domain"/>
    <property type="match status" value="1"/>
</dbReference>
<evidence type="ECO:0008006" key="3">
    <source>
        <dbReference type="Google" id="ProtNLM"/>
    </source>
</evidence>
<dbReference type="SUPFAM" id="SSF48452">
    <property type="entry name" value="TPR-like"/>
    <property type="match status" value="1"/>
</dbReference>
<dbReference type="Proteomes" id="UP000272888">
    <property type="component" value="Unassembled WGS sequence"/>
</dbReference>
<name>A0A3A8PIP0_9BACT</name>
<reference evidence="2" key="1">
    <citation type="submission" date="2018-09" db="EMBL/GenBank/DDBJ databases">
        <authorList>
            <person name="Livingstone P.G."/>
            <person name="Whitworth D.E."/>
        </authorList>
    </citation>
    <scope>NUCLEOTIDE SEQUENCE [LARGE SCALE GENOMIC DNA]</scope>
    <source>
        <strain evidence="2">CA051B</strain>
    </source>
</reference>